<dbReference type="AlphaFoldDB" id="A0A1E4TVD2"/>
<dbReference type="Pfam" id="PF01565">
    <property type="entry name" value="FAD_binding_4"/>
    <property type="match status" value="1"/>
</dbReference>
<protein>
    <recommendedName>
        <fullName evidence="6">D-lactate dehydrogenase (cytochrome)</fullName>
        <ecNumber evidence="6">1.1.2.4</ecNumber>
    </recommendedName>
    <alternativeName>
        <fullName evidence="8">D-lactate ferricytochrome C oxidoreductase</fullName>
    </alternativeName>
</protein>
<keyword evidence="4" id="KW-0274">FAD</keyword>
<dbReference type="FunFam" id="3.30.70.2740:FF:000001">
    <property type="entry name" value="D-lactate dehydrogenase mitochondrial"/>
    <property type="match status" value="1"/>
</dbReference>
<evidence type="ECO:0000256" key="4">
    <source>
        <dbReference type="ARBA" id="ARBA00022827"/>
    </source>
</evidence>
<dbReference type="GO" id="GO:0005739">
    <property type="term" value="C:mitochondrion"/>
    <property type="evidence" value="ECO:0007669"/>
    <property type="project" value="TreeGrafter"/>
</dbReference>
<gene>
    <name evidence="10" type="ORF">PACTADRAFT_85765</name>
</gene>
<evidence type="ECO:0000256" key="1">
    <source>
        <dbReference type="ARBA" id="ARBA00001974"/>
    </source>
</evidence>
<dbReference type="GO" id="GO:1903457">
    <property type="term" value="P:lactate catabolic process"/>
    <property type="evidence" value="ECO:0007669"/>
    <property type="project" value="TreeGrafter"/>
</dbReference>
<dbReference type="InterPro" id="IPR036318">
    <property type="entry name" value="FAD-bd_PCMH-like_sf"/>
</dbReference>
<keyword evidence="11" id="KW-1185">Reference proteome</keyword>
<dbReference type="EMBL" id="KV454014">
    <property type="protein sequence ID" value="ODV95722.1"/>
    <property type="molecule type" value="Genomic_DNA"/>
</dbReference>
<dbReference type="PANTHER" id="PTHR11748:SF117">
    <property type="entry name" value="AER321WP"/>
    <property type="match status" value="1"/>
</dbReference>
<dbReference type="STRING" id="669874.A0A1E4TVD2"/>
<reference evidence="11" key="1">
    <citation type="submission" date="2016-05" db="EMBL/GenBank/DDBJ databases">
        <title>Comparative genomics of biotechnologically important yeasts.</title>
        <authorList>
            <consortium name="DOE Joint Genome Institute"/>
            <person name="Riley R."/>
            <person name="Haridas S."/>
            <person name="Wolfe K.H."/>
            <person name="Lopes M.R."/>
            <person name="Hittinger C.T."/>
            <person name="Goker M."/>
            <person name="Salamov A."/>
            <person name="Wisecaver J."/>
            <person name="Long T.M."/>
            <person name="Aerts A.L."/>
            <person name="Barry K."/>
            <person name="Choi C."/>
            <person name="Clum A."/>
            <person name="Coughlan A.Y."/>
            <person name="Deshpande S."/>
            <person name="Douglass A.P."/>
            <person name="Hanson S.J."/>
            <person name="Klenk H.-P."/>
            <person name="Labutti K."/>
            <person name="Lapidus A."/>
            <person name="Lindquist E."/>
            <person name="Lipzen A."/>
            <person name="Meier-Kolthoff J.P."/>
            <person name="Ohm R.A."/>
            <person name="Otillar R.P."/>
            <person name="Pangilinan J."/>
            <person name="Peng Y."/>
            <person name="Rokas A."/>
            <person name="Rosa C.A."/>
            <person name="Scheuner C."/>
            <person name="Sibirny A.A."/>
            <person name="Slot J.C."/>
            <person name="Stielow J.B."/>
            <person name="Sun H."/>
            <person name="Kurtzman C.P."/>
            <person name="Blackwell M."/>
            <person name="Grigoriev I.V."/>
            <person name="Jeffries T.W."/>
        </authorList>
    </citation>
    <scope>NUCLEOTIDE SEQUENCE [LARGE SCALE GENOMIC DNA]</scope>
    <source>
        <strain evidence="11">NRRL Y-2460</strain>
    </source>
</reference>
<dbReference type="GO" id="GO:0008720">
    <property type="term" value="F:D-lactate dehydrogenase (NAD+) activity"/>
    <property type="evidence" value="ECO:0007669"/>
    <property type="project" value="TreeGrafter"/>
</dbReference>
<dbReference type="Gene3D" id="3.30.70.2740">
    <property type="match status" value="1"/>
</dbReference>
<dbReference type="InterPro" id="IPR016171">
    <property type="entry name" value="Vanillyl_alc_oxidase_C-sub2"/>
</dbReference>
<name>A0A1E4TVD2_PACTA</name>
<dbReference type="Gene3D" id="3.30.465.10">
    <property type="match status" value="1"/>
</dbReference>
<dbReference type="InterPro" id="IPR016169">
    <property type="entry name" value="FAD-bd_PCMH_sub2"/>
</dbReference>
<dbReference type="FunFam" id="3.30.465.10:FF:000014">
    <property type="entry name" value="D-lactate dehydrogenase (Cytochrome), putative"/>
    <property type="match status" value="1"/>
</dbReference>
<evidence type="ECO:0000313" key="11">
    <source>
        <dbReference type="Proteomes" id="UP000094236"/>
    </source>
</evidence>
<evidence type="ECO:0000256" key="7">
    <source>
        <dbReference type="ARBA" id="ARBA00051436"/>
    </source>
</evidence>
<dbReference type="EC" id="1.1.2.4" evidence="6"/>
<comment type="catalytic activity">
    <reaction evidence="7">
        <text>(R)-lactate + 2 Fe(III)-[cytochrome c] = 2 Fe(II)-[cytochrome c] + pyruvate + 2 H(+)</text>
        <dbReference type="Rhea" id="RHEA:13521"/>
        <dbReference type="Rhea" id="RHEA-COMP:10350"/>
        <dbReference type="Rhea" id="RHEA-COMP:14399"/>
        <dbReference type="ChEBI" id="CHEBI:15361"/>
        <dbReference type="ChEBI" id="CHEBI:15378"/>
        <dbReference type="ChEBI" id="CHEBI:16004"/>
        <dbReference type="ChEBI" id="CHEBI:29033"/>
        <dbReference type="ChEBI" id="CHEBI:29034"/>
        <dbReference type="EC" id="1.1.2.4"/>
    </reaction>
</comment>
<dbReference type="InterPro" id="IPR004113">
    <property type="entry name" value="FAD-bd_oxidored_4_C"/>
</dbReference>
<dbReference type="InterPro" id="IPR006094">
    <property type="entry name" value="Oxid_FAD_bind_N"/>
</dbReference>
<evidence type="ECO:0000256" key="6">
    <source>
        <dbReference type="ARBA" id="ARBA00038897"/>
    </source>
</evidence>
<dbReference type="Gene3D" id="1.10.45.10">
    <property type="entry name" value="Vanillyl-alcohol Oxidase, Chain A, domain 4"/>
    <property type="match status" value="1"/>
</dbReference>
<proteinExistence type="inferred from homology"/>
<comment type="similarity">
    <text evidence="2">Belongs to the FAD-binding oxidoreductase/transferase type 4 family.</text>
</comment>
<evidence type="ECO:0000256" key="8">
    <source>
        <dbReference type="ARBA" id="ARBA00083446"/>
    </source>
</evidence>
<keyword evidence="5" id="KW-0560">Oxidoreductase</keyword>
<dbReference type="PROSITE" id="PS51387">
    <property type="entry name" value="FAD_PCMH"/>
    <property type="match status" value="1"/>
</dbReference>
<dbReference type="FunFam" id="1.10.45.10:FF:000001">
    <property type="entry name" value="D-lactate dehydrogenase mitochondrial"/>
    <property type="match status" value="1"/>
</dbReference>
<organism evidence="10 11">
    <name type="scientific">Pachysolen tannophilus NRRL Y-2460</name>
    <dbReference type="NCBI Taxonomy" id="669874"/>
    <lineage>
        <taxon>Eukaryota</taxon>
        <taxon>Fungi</taxon>
        <taxon>Dikarya</taxon>
        <taxon>Ascomycota</taxon>
        <taxon>Saccharomycotina</taxon>
        <taxon>Pichiomycetes</taxon>
        <taxon>Pachysolenaceae</taxon>
        <taxon>Pachysolen</taxon>
    </lineage>
</organism>
<accession>A0A1E4TVD2</accession>
<sequence>MVLGFKNFRKNPCNGKFFSFILSRNFSTQRQQTIWRAKNVSYLIASGVVFGGLCSYSGKLISRNSSTKLKDLRPPRYASETEFDLAVNKIKLIVGEKNVTNSIVDINHHSTNEFTTITPGRSQKPKCVVYPESTEEISKIMKVVFEYNVPVVPYSGGTSLEGHFHSTRPGILLSLKRMNKILAVHEDDLDAVVQGGVGWVELNNYLEPSGLMLGCDCGTGAQISGMINTNASGLNASRYGAMKENVIGLTVVLADGTIIKTKKRPRKSSAGYNLTGIFIGSEGTLGIVTEATVKLHVRPKYETVAVAQFQDISDTTNTVTSILRSGIQVQLVELMDKNMMKFVNYSDLTTRKWQETPTLFLKVGGLNQIVVNEYIKKIKNITQMNNCKDFIFANNKEEGEELFAVRKGAFYAMLDYGYNEIDENIKLWVTDIAVPLSKLSSVLKTIDGYFEESGFQTAILGHVGDSNFHADIYYKEDEFEKCQDLVTRMIKLGLSNEGTCTGEHGIGIGKRNFLEIELGEDAINLMRKLKLALDPKRLLNPDKVFKIDPNDMGQS</sequence>
<dbReference type="GO" id="GO:0004458">
    <property type="term" value="F:D-lactate dehydrogenase (cytochrome) activity"/>
    <property type="evidence" value="ECO:0007669"/>
    <property type="project" value="UniProtKB-EC"/>
</dbReference>
<evidence type="ECO:0000256" key="3">
    <source>
        <dbReference type="ARBA" id="ARBA00022630"/>
    </source>
</evidence>
<dbReference type="InterPro" id="IPR016164">
    <property type="entry name" value="FAD-linked_Oxase-like_C"/>
</dbReference>
<evidence type="ECO:0000259" key="9">
    <source>
        <dbReference type="PROSITE" id="PS51387"/>
    </source>
</evidence>
<feature type="domain" description="FAD-binding PCMH-type" evidence="9">
    <location>
        <begin position="121"/>
        <end position="298"/>
    </location>
</feature>
<dbReference type="Pfam" id="PF02913">
    <property type="entry name" value="FAD-oxidase_C"/>
    <property type="match status" value="1"/>
</dbReference>
<dbReference type="SUPFAM" id="SSF55103">
    <property type="entry name" value="FAD-linked oxidases, C-terminal domain"/>
    <property type="match status" value="1"/>
</dbReference>
<dbReference type="GO" id="GO:0071949">
    <property type="term" value="F:FAD binding"/>
    <property type="evidence" value="ECO:0007669"/>
    <property type="project" value="InterPro"/>
</dbReference>
<dbReference type="OrthoDB" id="7786253at2759"/>
<dbReference type="InterPro" id="IPR016166">
    <property type="entry name" value="FAD-bd_PCMH"/>
</dbReference>
<evidence type="ECO:0000256" key="5">
    <source>
        <dbReference type="ARBA" id="ARBA00023002"/>
    </source>
</evidence>
<keyword evidence="3" id="KW-0285">Flavoprotein</keyword>
<dbReference type="SUPFAM" id="SSF56176">
    <property type="entry name" value="FAD-binding/transporter-associated domain-like"/>
    <property type="match status" value="1"/>
</dbReference>
<dbReference type="Proteomes" id="UP000094236">
    <property type="component" value="Unassembled WGS sequence"/>
</dbReference>
<dbReference type="PANTHER" id="PTHR11748">
    <property type="entry name" value="D-LACTATE DEHYDROGENASE"/>
    <property type="match status" value="1"/>
</dbReference>
<evidence type="ECO:0000256" key="2">
    <source>
        <dbReference type="ARBA" id="ARBA00008000"/>
    </source>
</evidence>
<evidence type="ECO:0000313" key="10">
    <source>
        <dbReference type="EMBL" id="ODV95722.1"/>
    </source>
</evidence>
<comment type="cofactor">
    <cofactor evidence="1">
        <name>FAD</name>
        <dbReference type="ChEBI" id="CHEBI:57692"/>
    </cofactor>
</comment>